<name>A0A8S4NAF8_OWEFU</name>
<feature type="region of interest" description="Disordered" evidence="7">
    <location>
        <begin position="3598"/>
        <end position="3622"/>
    </location>
</feature>
<feature type="region of interest" description="Disordered" evidence="7">
    <location>
        <begin position="3544"/>
        <end position="3564"/>
    </location>
</feature>
<dbReference type="PIRSF" id="PIRSF002397">
    <property type="entry name" value="BRCA2"/>
    <property type="match status" value="1"/>
</dbReference>
<feature type="domain" description="Tower" evidence="8">
    <location>
        <begin position="4062"/>
        <end position="4103"/>
    </location>
</feature>
<dbReference type="PROSITE" id="PS50138">
    <property type="entry name" value="BRCA2_REPEAT"/>
    <property type="match status" value="37"/>
</dbReference>
<dbReference type="GO" id="GO:0000724">
    <property type="term" value="P:double-strand break repair via homologous recombination"/>
    <property type="evidence" value="ECO:0007669"/>
    <property type="project" value="InterPro"/>
</dbReference>
<dbReference type="Pfam" id="PF09103">
    <property type="entry name" value="BRCA-2_OB1"/>
    <property type="match status" value="1"/>
</dbReference>
<dbReference type="PANTHER" id="PTHR11289:SF0">
    <property type="entry name" value="BREAST CANCER TYPE 2 SUSCEPTIBILITY PROTEIN"/>
    <property type="match status" value="1"/>
</dbReference>
<feature type="region of interest" description="Disordered" evidence="7">
    <location>
        <begin position="1877"/>
        <end position="1923"/>
    </location>
</feature>
<dbReference type="Pfam" id="PF00634">
    <property type="entry name" value="BRCA2"/>
    <property type="match status" value="22"/>
</dbReference>
<feature type="compositionally biased region" description="Basic residues" evidence="7">
    <location>
        <begin position="4762"/>
        <end position="4772"/>
    </location>
</feature>
<feature type="region of interest" description="Disordered" evidence="7">
    <location>
        <begin position="4617"/>
        <end position="4639"/>
    </location>
</feature>
<dbReference type="CDD" id="cd04493">
    <property type="entry name" value="BRCA2DBD_OB1"/>
    <property type="match status" value="1"/>
</dbReference>
<evidence type="ECO:0000313" key="10">
    <source>
        <dbReference type="Proteomes" id="UP000749559"/>
    </source>
</evidence>
<proteinExistence type="predicted"/>
<feature type="region of interest" description="Disordered" evidence="7">
    <location>
        <begin position="3427"/>
        <end position="3475"/>
    </location>
</feature>
<dbReference type="InterPro" id="IPR015205">
    <property type="entry name" value="Tower_dom"/>
</dbReference>
<gene>
    <name evidence="9" type="ORF">OFUS_LOCUS5013</name>
</gene>
<keyword evidence="4" id="KW-0233">DNA recombination</keyword>
<evidence type="ECO:0000256" key="2">
    <source>
        <dbReference type="ARBA" id="ARBA00022763"/>
    </source>
</evidence>
<feature type="compositionally biased region" description="Basic and acidic residues" evidence="7">
    <location>
        <begin position="3453"/>
        <end position="3468"/>
    </location>
</feature>
<feature type="compositionally biased region" description="Basic and acidic residues" evidence="7">
    <location>
        <begin position="4737"/>
        <end position="4753"/>
    </location>
</feature>
<accession>A0A8S4NAF8</accession>
<feature type="region of interest" description="Disordered" evidence="7">
    <location>
        <begin position="4724"/>
        <end position="4819"/>
    </location>
</feature>
<dbReference type="SMART" id="SM01341">
    <property type="entry name" value="Tower"/>
    <property type="match status" value="1"/>
</dbReference>
<dbReference type="InterPro" id="IPR012340">
    <property type="entry name" value="NA-bd_OB-fold"/>
</dbReference>
<dbReference type="Pfam" id="PF09169">
    <property type="entry name" value="BRCA-2_helical"/>
    <property type="match status" value="1"/>
</dbReference>
<evidence type="ECO:0000256" key="1">
    <source>
        <dbReference type="ARBA" id="ARBA00022737"/>
    </source>
</evidence>
<evidence type="ECO:0000259" key="8">
    <source>
        <dbReference type="SMART" id="SM01341"/>
    </source>
</evidence>
<feature type="compositionally biased region" description="Basic and acidic residues" evidence="7">
    <location>
        <begin position="4681"/>
        <end position="4705"/>
    </location>
</feature>
<feature type="compositionally biased region" description="Polar residues" evidence="7">
    <location>
        <begin position="4622"/>
        <end position="4639"/>
    </location>
</feature>
<keyword evidence="10" id="KW-1185">Reference proteome</keyword>
<dbReference type="EMBL" id="CAIIXF020000002">
    <property type="protein sequence ID" value="CAH1778041.1"/>
    <property type="molecule type" value="Genomic_DNA"/>
</dbReference>
<keyword evidence="1" id="KW-0677">Repeat</keyword>
<feature type="compositionally biased region" description="Polar residues" evidence="7">
    <location>
        <begin position="525"/>
        <end position="562"/>
    </location>
</feature>
<feature type="region of interest" description="Disordered" evidence="7">
    <location>
        <begin position="1453"/>
        <end position="1503"/>
    </location>
</feature>
<dbReference type="SUPFAM" id="SSF81872">
    <property type="entry name" value="BRCA2 helical domain"/>
    <property type="match status" value="1"/>
</dbReference>
<organism evidence="9 10">
    <name type="scientific">Owenia fusiformis</name>
    <name type="common">Polychaete worm</name>
    <dbReference type="NCBI Taxonomy" id="6347"/>
    <lineage>
        <taxon>Eukaryota</taxon>
        <taxon>Metazoa</taxon>
        <taxon>Spiralia</taxon>
        <taxon>Lophotrochozoa</taxon>
        <taxon>Annelida</taxon>
        <taxon>Polychaeta</taxon>
        <taxon>Sedentaria</taxon>
        <taxon>Canalipalpata</taxon>
        <taxon>Sabellida</taxon>
        <taxon>Oweniida</taxon>
        <taxon>Oweniidae</taxon>
        <taxon>Owenia</taxon>
    </lineage>
</organism>
<feature type="compositionally biased region" description="Basic and acidic residues" evidence="7">
    <location>
        <begin position="4480"/>
        <end position="4490"/>
    </location>
</feature>
<feature type="region of interest" description="Disordered" evidence="7">
    <location>
        <begin position="505"/>
        <end position="562"/>
    </location>
</feature>
<dbReference type="Pfam" id="PF09104">
    <property type="entry name" value="BRCA-2_OB3"/>
    <property type="match status" value="1"/>
</dbReference>
<feature type="compositionally biased region" description="Polar residues" evidence="7">
    <location>
        <begin position="4381"/>
        <end position="4395"/>
    </location>
</feature>
<comment type="caution">
    <text evidence="9">The sequence shown here is derived from an EMBL/GenBank/DDBJ whole genome shotgun (WGS) entry which is preliminary data.</text>
</comment>
<feature type="compositionally biased region" description="Polar residues" evidence="7">
    <location>
        <begin position="3598"/>
        <end position="3612"/>
    </location>
</feature>
<keyword evidence="5" id="KW-0234">DNA repair</keyword>
<feature type="region of interest" description="Disordered" evidence="7">
    <location>
        <begin position="1134"/>
        <end position="1162"/>
    </location>
</feature>
<feature type="region of interest" description="Disordered" evidence="7">
    <location>
        <begin position="4504"/>
        <end position="4588"/>
    </location>
</feature>
<dbReference type="InterPro" id="IPR015252">
    <property type="entry name" value="BRCA2_hlx"/>
</dbReference>
<dbReference type="SUPFAM" id="SSF50249">
    <property type="entry name" value="Nucleic acid-binding proteins"/>
    <property type="match status" value="3"/>
</dbReference>
<feature type="compositionally biased region" description="Polar residues" evidence="7">
    <location>
        <begin position="948"/>
        <end position="998"/>
    </location>
</feature>
<feature type="compositionally biased region" description="Polar residues" evidence="7">
    <location>
        <begin position="1461"/>
        <end position="1475"/>
    </location>
</feature>
<dbReference type="SUPFAM" id="SSF81878">
    <property type="entry name" value="BRCA2 tower domain"/>
    <property type="match status" value="1"/>
</dbReference>
<feature type="region of interest" description="Disordered" evidence="7">
    <location>
        <begin position="1566"/>
        <end position="1618"/>
    </location>
</feature>
<evidence type="ECO:0000256" key="4">
    <source>
        <dbReference type="ARBA" id="ARBA00023172"/>
    </source>
</evidence>
<feature type="compositionally biased region" description="Polar residues" evidence="7">
    <location>
        <begin position="4434"/>
        <end position="4456"/>
    </location>
</feature>
<evidence type="ECO:0000256" key="7">
    <source>
        <dbReference type="SAM" id="MobiDB-lite"/>
    </source>
</evidence>
<protein>
    <recommendedName>
        <fullName evidence="8">Tower domain-containing protein</fullName>
    </recommendedName>
</protein>
<dbReference type="GO" id="GO:0005634">
    <property type="term" value="C:nucleus"/>
    <property type="evidence" value="ECO:0007669"/>
    <property type="project" value="TreeGrafter"/>
</dbReference>
<dbReference type="PANTHER" id="PTHR11289">
    <property type="entry name" value="BREAST CANCER TYPE 2 SUSCEPTIBILITY PROTEIN BRCA2"/>
    <property type="match status" value="1"/>
</dbReference>
<feature type="compositionally biased region" description="Polar residues" evidence="7">
    <location>
        <begin position="3346"/>
        <end position="3365"/>
    </location>
</feature>
<dbReference type="Pfam" id="PF21318">
    <property type="entry name" value="BRCA2DBD_OB2"/>
    <property type="match status" value="1"/>
</dbReference>
<evidence type="ECO:0000256" key="6">
    <source>
        <dbReference type="SAM" id="Coils"/>
    </source>
</evidence>
<feature type="region of interest" description="Disordered" evidence="7">
    <location>
        <begin position="575"/>
        <end position="603"/>
    </location>
</feature>
<feature type="compositionally biased region" description="Basic residues" evidence="7">
    <location>
        <begin position="4806"/>
        <end position="4819"/>
    </location>
</feature>
<reference evidence="9" key="1">
    <citation type="submission" date="2022-03" db="EMBL/GenBank/DDBJ databases">
        <authorList>
            <person name="Martin C."/>
        </authorList>
    </citation>
    <scope>NUCLEOTIDE SEQUENCE</scope>
</reference>
<dbReference type="Pfam" id="PF09121">
    <property type="entry name" value="Tower"/>
    <property type="match status" value="1"/>
</dbReference>
<keyword evidence="6" id="KW-0175">Coiled coil</keyword>
<dbReference type="InterPro" id="IPR002093">
    <property type="entry name" value="BRCA2_repeat"/>
</dbReference>
<feature type="compositionally biased region" description="Polar residues" evidence="7">
    <location>
        <begin position="3427"/>
        <end position="3439"/>
    </location>
</feature>
<dbReference type="OrthoDB" id="21095at2759"/>
<feature type="region of interest" description="Disordered" evidence="7">
    <location>
        <begin position="912"/>
        <end position="1003"/>
    </location>
</feature>
<feature type="compositionally biased region" description="Pro residues" evidence="7">
    <location>
        <begin position="4533"/>
        <end position="4573"/>
    </location>
</feature>
<keyword evidence="2" id="KW-0227">DNA damage</keyword>
<dbReference type="InterPro" id="IPR036315">
    <property type="entry name" value="BRCA2_hlx_sf"/>
</dbReference>
<dbReference type="InterPro" id="IPR015187">
    <property type="entry name" value="BRCA2_OB_1"/>
</dbReference>
<feature type="region of interest" description="Disordered" evidence="7">
    <location>
        <begin position="779"/>
        <end position="798"/>
    </location>
</feature>
<feature type="compositionally biased region" description="Basic residues" evidence="7">
    <location>
        <begin position="582"/>
        <end position="595"/>
    </location>
</feature>
<dbReference type="Gene3D" id="2.40.50.140">
    <property type="entry name" value="Nucleic acid-binding proteins"/>
    <property type="match status" value="3"/>
</dbReference>
<dbReference type="InterPro" id="IPR015188">
    <property type="entry name" value="BRCA2_OB_3"/>
</dbReference>
<feature type="region of interest" description="Disordered" evidence="7">
    <location>
        <begin position="4378"/>
        <end position="4400"/>
    </location>
</feature>
<sequence>MTPKEKQAILTQYSVKWIIEIIMDEDSDPDADTAIILPPSPICTKQGSILKLKHNPNVRKQADHETVYDEKVGMDVKHQITFKISSPSSFSSSQHKQGAKQTPCLTNSAMLPVHSPATPGASAVTPQCLSVCSDTPGTSTVTPYWSRDSKAADTMAFSPMWDILDESPLMKRLFKSPRVMLQSTPHGIGSLVPNVANVSWTSSLATPTTLETSIVQQTGEEYDYDTDRKQIALARALFSPHAANIESDTDAFDVTLETELEYQDGSKSPTFDGQATSSFEPLVKESISPVIKHAKTAYTAEKVSQNTRNLNDSDDESDEIGSALQYNTENANDDTVSQNTKDYAVTQNMQELGCKDVPPIEQLLGDTLTDISLDTTLILDQSTQLRENIEKYINNEKLKIEDSEKSDEPNESDSEGDFIFSAVKPTQAGNEFEILSGVKYLLDETIGLLCHDSTQENNQRGCNKTRSKRNPKHFITQLKESNISDTDIIVPDIDVDKAVKPDPKFAEDISSIGGKGKHKPDDSSQESLENHQYTKVRSNFSQSEHSPLNFTSPLSQSKLTPPTLSFKADDMLSLFDTPPTSKLKRKLPPKCRSKRKPSDPDNDLFGFLNEASFESSSNSPRIMPTVSILEESGYCGSGDHNNSSPMRKSPLQPPIEDIPIDEKLYQQQPVNNDSSLNEMKCDQMPIDPDVAFKTPLRVALKRRSTTFCTPDAKKICSPITQNIPKQETKVQCDVSMVAPIETCQTPDKLINQTFSQISPSSLDAICELADKSELEHPHVETSHDCTLPQKTMGDDSQNESKEITNIELATDCTNFETDIQISCSNVQNRVKISLEASHDEISQNDELFSQISPSALTEMVKVSDIETRKNEQPLSTGTKTKTKHKQFGKPKRFFYPTSSQILKECPKKIKLDFPEHSTDTPNSEMTIKVAPDDSANIIRPQSPYDGSKPTTPNRTNVSRSHSPNSSTKFGIQIEGNISSTSANPASLYNTPAKTSYRTSPHRPIVSQYNSVPFNKEEWYDSQGLKSRSLMRKTDKGFKKFSTMSHQDMSNISANTTSVEKAQFGIDLNHDEGECPLSIPKRVYYKSSSERPIRMSDKSSEKARLVTESDGIENLLQCSNNTAQSMDKNKNFKASPGFTTHNETIEKSPKEAASTLDGTTTEKVPTSCNNIGFKSVNPKDRKNFTNPRKAISEKSEIFKDLKQCDADDLTKLKDPYNITSCGSKSPTNKDMSPSQVGKPNGQVQVDQLQDDMSEMNEDIGNQTKSDIKQFTGFRSASGKDIPISHASRLKAQRLIDEAEKEGVNTNEEIESVPQSDTKKIDQLGGFRSASGKDIPISHASRLKAQRLIDEAEKEGVNTNEEIESVPQSDTKKIDQLGGFRSASGKDIPISHASKLKAERLIDEAEKEGVNTNEEIEPVPQSDTKIIDQFGGFRSASGKDIPISHASRLKAQRLMDEAEKEGANSSDEIETVSQTDTEIIDQFGKSRSASGKDIPMSHASKQKANKLENDAQRKYLNHEEDIFTQEHRHGDKILKGDIIGMKQKLSNSLNQMQYTPRASTLTEDDYKRLPQGFRPFKPPAITKNKRKVTEDVKGNQTTDKPNQEQFSRFKSASGKAVPISPANRLKAQNVINEAEKQGIITNQKLKESEQAFAQADTKPCDQFRGFKSSNGKEVPLSNTSKGQAMKSLIDTLGELSYQKELSRENELDEEILMEDIMRIKQKLNSSANQRTYTPKVCSLTEDDYKRLPQGFRPFKPPAIAKKITNKPKPDLTHSNQEHTKLVNLVSGTENKAVLQTKREPLSTSTESLKAEFRPIHLNQNHGTSDEINETTVAHNESREESILYTGTQLLEITESTNAFLHADDFTQIVDVKSDHEETMPLNDNVHESDHEDNEHESGHGVDVHESNHEDNVHESGHVDTGHESGHEVNVHESGQINLRENGNEDNIYESGHVDVHERGHGTDIHERANGDFENPELNTSIHQVSQQKEHDIDEYKVVHHQIASDSKSNCWNDSMSIELSDNSFSNITPSSSLGKSQPIMLPSKSNMKAIKVCRVKPLNIQTYLETKVENETHTSHKWNNESSIFHNSITPAKILYPKKSQGYNELNCGPPTLLESNVDKISENIYSEPSPSIMPQEINATKIINFVSSTTPQNSSNGDKCHYSGSPNTSQIPCVPTSSSKITTVKENRTNTTINIPDDPSRREDAQKCQIFYPNEVFKTASGKSVHILQDALDQVRKALNDDINSVIAIDNSFNNKPSYYQLNDTRQTKHELDGPSLNAFKTNHNVNEGAHFSEFQTANGNKVKISEQSLKAARTTLGDDESLSFGGFQTASGNKVKISEQSLKAARTTLGDDESLSFGGFQTASGNKVMISEQSLKAARTTLGDDESLSFGGFQTASGNKVKISEQSLKAARTTLGDDESLSFGGFQTASGNKVKISEQSLKAARTTLGDDESLSFGGFQTASGNKVKISEQSLKVARTTLGDDESLSFGGFQTASGNKVKISEQSLKAARTTLGEYESLSFGGFQTASGNKVKISEQSLKATRSTLGVDESLSFGEFETASGNKVKISEQSLKAARTTLGEDESLSFGEFETASGNKVKISEQSLKAARTTFGENESLSFGGYQTASGNKVKISEQSLKAARTTLGEDESLSFGGFQTASGNKVKISEQSLKAARTTLGEDESLSFGGFQTASGNKVKISEQSLKAARTTLGEDESLSFGGFQTASGNKVKISEQSLKAARTTFGENESLSFGGYQTASGNKVKISEQSLKAARTTLGDDESLSFGGFQTASGNKVKISEQSLKAARTTLGEDESLSFGGFQTASGNKVKISEQSLKAARTTLSEDESLSFGGFQTACGNKVKIYEQSLKAARTTLGEDESLSFGGFQTASGNKVKISEQSLKAARTTLGEDESLSFGGFQTASGSKVKISEQSLKAARTTLGDDESLSFGGFQTASGNKVKISEQSLKAARTTLGEDESLSFGGFQTASGNKVKISEQSLKAARTSLGEDESLSFGGFQTASGNKVKISEQSLKAARTTLGEDESLSFGGFQTACGNKVKIYEQSLKAARTTLGEDESLSFGGFQTASGSKVKISEQSLKAARTTLGDDESLSFGGFQTASGNKVKISEQSLKAARTTLGDDESLSFGGFQTASGNKVKISEQSLKAARTTLGEDESLSFGGFQTASGNKVKISEQSLKAARTTLGEDESLSFGGFQTASGNKVKISEQCLKTARTTLGEDESLSFGGYKTASGNNVKISEQSLKAARTTLGEDESLSFGEFETASGNKVKISEQSLKAARTTLGEDESLSFGGFQTACGNKVKISEQSLKAARTTLSEDESSNKIGISNQSHPASSSVLSTPKGFQTAIGSKAAMSENALKAASSTLGRESHDVESVIQTKENVERTPNSNQLKKKVIYSNAPNTLDKSRALNNKKPTPLCIKESNTTPARKDQTTNEKPGEDMTTKGNPFKDVSKAQMYGFTQEAHECTRALLNDGDFDEEVKIEGPFQQRDWMGNISSTREGHLSDRRHHGLSPVLTPVASTGNQPGSKNALVTSPHSGLQETCRNLNTSYKRNVDRPLFIHRRKKFNYSVANQSETSYKNTNQSEPSIPGHSEGAVESSFVTPYRKAEASNTKRPQINDSVSLKDPVNETISAGGFSTPFKYDKNSDELQVSETKTEINTEIYESTVSDTPVKSPELTNQIRADDDVIMAREAERMSQSKRILYKKRKKVQPVVGALLEKKINGKRVSMRDITGEPPHSSTKTELFAAGVEISTVNVTSQNARDYKFNAIEHLGLHGNSSVSVKIGDGATLVWDDYNRAGMQEFCSAFLDTVGVEPKLISEAWVFNHYRWIVWKLAALEVAFPQQFGGRTLTPDNVMLQLKYRYDREIDRAERSALKKIYERDDVPSKTMVLCVAAIDVSTGQSGGGEAESAEKSDMKMTKVQLELTDGWYSIRTIIDGPLQQFINQGRLFVGQKLCICGADLVGSNDACPPLEAPGNLALKIHANSTRPARWDAKLGYYRNPQPFPVAISSLYGDGGLVSCVDVVVIRVYPLQFMEKHKEGGTVFRNERAEQKAAKLFNDEKQMRLEKLYSKVQLEFESRDGKPGKYDQTKTGSRRLTQKQIDELSTGEEIHNAMQQSCDPASVEACLSNTQMQQYYSYRQVLNERKQQEMQAEIQRSLEDQSQMSYERNVVPLLKVRIAGSHTKDIDSNTSTLLSIWRPNDDLQQVLAEGKSLRVYNLVASSSWSKSHSTSVQLTASKMTRYVETPIDENLIDLLYEPREVLSIYELSQGNMFPYNEVDVVGVVIHVTATSSYTNNSGGVSTLQTVYLADTDHQILAVKAWGGLKAYSLEEILTNHSVVAASNLQMRKDSKSRVPTVSITDPSSFTRNPRGGHLKNALNKLKDALKDIPAFVEKLQNKLHQTVFDGNSNLITQGSRPATPASRSTAQGSSSTTPRSRPPWVQITPQSTSLHNQDEAKDDSKKRLQEWKAQKLERYGVPPPLVGLNSPIPSHVRQDFKPPTKLTGTPPPTKLTGTPPPTKLTGTPPPTKLTGTPPPTELTGTPPPTKLMGTPGLKTRNKGPGIEFSLVTTSVEGDIKHHKEQAPVNRRFIPLNHSKPSGLTRTSSPYIRTKSPLTISTKDRIKIPDLLDQDKEGSTKLNNSETRDNVDNVCDTKQTKSDTKQKTSEPNENKSEFKHNSDITNRCMTDTCDNLDAECAHQSEPEPSAADIKPVRESKSVKDKVKTADSENSENNIKPRKISKRRRSSHDNGVSQEYSQSSVHDSQSSVKDSQSSAESNPTRRKSLRSSKRKKI</sequence>
<feature type="region of interest" description="Disordered" evidence="7">
    <location>
        <begin position="1219"/>
        <end position="1239"/>
    </location>
</feature>
<evidence type="ECO:0000256" key="3">
    <source>
        <dbReference type="ARBA" id="ARBA00023125"/>
    </source>
</evidence>
<feature type="region of interest" description="Disordered" evidence="7">
    <location>
        <begin position="4434"/>
        <end position="4490"/>
    </location>
</feature>
<keyword evidence="3" id="KW-0238">DNA-binding</keyword>
<feature type="compositionally biased region" description="Low complexity" evidence="7">
    <location>
        <begin position="4457"/>
        <end position="4467"/>
    </location>
</feature>
<feature type="region of interest" description="Disordered" evidence="7">
    <location>
        <begin position="4654"/>
        <end position="4710"/>
    </location>
</feature>
<feature type="coiled-coil region" evidence="6">
    <location>
        <begin position="1244"/>
        <end position="1307"/>
    </location>
</feature>
<feature type="compositionally biased region" description="Polar residues" evidence="7">
    <location>
        <begin position="1592"/>
        <end position="1608"/>
    </location>
</feature>
<feature type="region of interest" description="Disordered" evidence="7">
    <location>
        <begin position="2152"/>
        <end position="2175"/>
    </location>
</feature>
<dbReference type="Proteomes" id="UP000749559">
    <property type="component" value="Unassembled WGS sequence"/>
</dbReference>
<evidence type="ECO:0000256" key="5">
    <source>
        <dbReference type="ARBA" id="ARBA00023204"/>
    </source>
</evidence>
<feature type="region of interest" description="Disordered" evidence="7">
    <location>
        <begin position="3337"/>
        <end position="3365"/>
    </location>
</feature>
<dbReference type="InterPro" id="IPR015525">
    <property type="entry name" value="BRCA2"/>
</dbReference>
<dbReference type="Gene3D" id="6.10.70.10">
    <property type="match status" value="1"/>
</dbReference>
<evidence type="ECO:0000313" key="9">
    <source>
        <dbReference type="EMBL" id="CAH1778041.1"/>
    </source>
</evidence>
<dbReference type="GO" id="GO:0003677">
    <property type="term" value="F:DNA binding"/>
    <property type="evidence" value="ECO:0007669"/>
    <property type="project" value="UniProtKB-KW"/>
</dbReference>
<feature type="compositionally biased region" description="Polar residues" evidence="7">
    <location>
        <begin position="2163"/>
        <end position="2175"/>
    </location>
</feature>
<feature type="compositionally biased region" description="Low complexity" evidence="7">
    <location>
        <begin position="4783"/>
        <end position="4800"/>
    </location>
</feature>
<dbReference type="GO" id="GO:0006355">
    <property type="term" value="P:regulation of DNA-templated transcription"/>
    <property type="evidence" value="ECO:0007669"/>
    <property type="project" value="TreeGrafter"/>
</dbReference>